<evidence type="ECO:0000313" key="1">
    <source>
        <dbReference type="EMBL" id="TNN69447.1"/>
    </source>
</evidence>
<reference evidence="1 2" key="1">
    <citation type="submission" date="2019-03" db="EMBL/GenBank/DDBJ databases">
        <title>First draft genome of Liparis tanakae, snailfish: a comprehensive survey of snailfish specific genes.</title>
        <authorList>
            <person name="Kim W."/>
            <person name="Song I."/>
            <person name="Jeong J.-H."/>
            <person name="Kim D."/>
            <person name="Kim S."/>
            <person name="Ryu S."/>
            <person name="Song J.Y."/>
            <person name="Lee S.K."/>
        </authorList>
    </citation>
    <scope>NUCLEOTIDE SEQUENCE [LARGE SCALE GENOMIC DNA]</scope>
    <source>
        <tissue evidence="1">Muscle</tissue>
    </source>
</reference>
<keyword evidence="2" id="KW-1185">Reference proteome</keyword>
<gene>
    <name evidence="1" type="ORF">EYF80_020281</name>
</gene>
<sequence length="128" mass="13369">MLSAISVGVTVPCLVSVCRISSMDSSFPAHRALSQSGGGLLDVVDGDQVESGQRSGDVAADSDSVAALVRGHARRLPGLLILGGVMAAPWWSSTVMETAMRWRAELKPGGRKAECSGLLPLYTQKSSQ</sequence>
<dbReference type="Proteomes" id="UP000314294">
    <property type="component" value="Unassembled WGS sequence"/>
</dbReference>
<evidence type="ECO:0000313" key="2">
    <source>
        <dbReference type="Proteomes" id="UP000314294"/>
    </source>
</evidence>
<organism evidence="1 2">
    <name type="scientific">Liparis tanakae</name>
    <name type="common">Tanaka's snailfish</name>
    <dbReference type="NCBI Taxonomy" id="230148"/>
    <lineage>
        <taxon>Eukaryota</taxon>
        <taxon>Metazoa</taxon>
        <taxon>Chordata</taxon>
        <taxon>Craniata</taxon>
        <taxon>Vertebrata</taxon>
        <taxon>Euteleostomi</taxon>
        <taxon>Actinopterygii</taxon>
        <taxon>Neopterygii</taxon>
        <taxon>Teleostei</taxon>
        <taxon>Neoteleostei</taxon>
        <taxon>Acanthomorphata</taxon>
        <taxon>Eupercaria</taxon>
        <taxon>Perciformes</taxon>
        <taxon>Cottioidei</taxon>
        <taxon>Cottales</taxon>
        <taxon>Liparidae</taxon>
        <taxon>Liparis</taxon>
    </lineage>
</organism>
<dbReference type="AlphaFoldDB" id="A0A4Z2HUS7"/>
<name>A0A4Z2HUS7_9TELE</name>
<proteinExistence type="predicted"/>
<protein>
    <submittedName>
        <fullName evidence="1">Uncharacterized protein</fullName>
    </submittedName>
</protein>
<comment type="caution">
    <text evidence="1">The sequence shown here is derived from an EMBL/GenBank/DDBJ whole genome shotgun (WGS) entry which is preliminary data.</text>
</comment>
<accession>A0A4Z2HUS7</accession>
<dbReference type="EMBL" id="SRLO01000175">
    <property type="protein sequence ID" value="TNN69447.1"/>
    <property type="molecule type" value="Genomic_DNA"/>
</dbReference>